<evidence type="ECO:0000313" key="6">
    <source>
        <dbReference type="Proteomes" id="UP000807371"/>
    </source>
</evidence>
<keyword evidence="1" id="KW-0304">Gas vesicle</keyword>
<dbReference type="InterPro" id="IPR009430">
    <property type="entry name" value="GvpL/GvpF"/>
</dbReference>
<dbReference type="Proteomes" id="UP000807371">
    <property type="component" value="Unassembled WGS sequence"/>
</dbReference>
<evidence type="ECO:0000313" key="5">
    <source>
        <dbReference type="EMBL" id="MBH5338182.1"/>
    </source>
</evidence>
<comment type="subcellular location">
    <subcellularLocation>
        <location evidence="2">Gas vesicle</location>
    </subcellularLocation>
</comment>
<reference evidence="5 6" key="1">
    <citation type="submission" date="2020-09" db="EMBL/GenBank/DDBJ databases">
        <title>Biosynthesis of the nuclear factor of activated T cells inhibitor NFAT-133 and its congeners in Streptomyces pactum.</title>
        <authorList>
            <person name="Zhou W."/>
            <person name="Posri P."/>
            <person name="Abugrain M.E."/>
            <person name="Weisberg A.J."/>
            <person name="Chang J.H."/>
            <person name="Mahmud T."/>
        </authorList>
    </citation>
    <scope>NUCLEOTIDE SEQUENCE [LARGE SCALE GENOMIC DNA]</scope>
    <source>
        <strain evidence="5 6">ATCC 27456</strain>
    </source>
</reference>
<dbReference type="Pfam" id="PF06386">
    <property type="entry name" value="GvpL_GvpF"/>
    <property type="match status" value="1"/>
</dbReference>
<keyword evidence="6" id="KW-1185">Reference proteome</keyword>
<evidence type="ECO:0000256" key="4">
    <source>
        <dbReference type="SAM" id="MobiDB-lite"/>
    </source>
</evidence>
<organism evidence="5 6">
    <name type="scientific">Streptomyces pactum</name>
    <dbReference type="NCBI Taxonomy" id="68249"/>
    <lineage>
        <taxon>Bacteria</taxon>
        <taxon>Bacillati</taxon>
        <taxon>Actinomycetota</taxon>
        <taxon>Actinomycetes</taxon>
        <taxon>Kitasatosporales</taxon>
        <taxon>Streptomycetaceae</taxon>
        <taxon>Streptomyces</taxon>
    </lineage>
</organism>
<dbReference type="EMBL" id="JACYXC010000001">
    <property type="protein sequence ID" value="MBH5338182.1"/>
    <property type="molecule type" value="Genomic_DNA"/>
</dbReference>
<feature type="region of interest" description="Disordered" evidence="4">
    <location>
        <begin position="262"/>
        <end position="284"/>
    </location>
</feature>
<name>A0ABS0NSJ6_9ACTN</name>
<protein>
    <submittedName>
        <fullName evidence="5">GvpL/GvpF family gas vesicle protein</fullName>
    </submittedName>
</protein>
<dbReference type="RefSeq" id="WP_197992271.1">
    <property type="nucleotide sequence ID" value="NZ_JACYXC010000001.1"/>
</dbReference>
<accession>A0ABS0NSJ6</accession>
<proteinExistence type="inferred from homology"/>
<dbReference type="PANTHER" id="PTHR36852:SF1">
    <property type="entry name" value="PROTEIN GVPL 2"/>
    <property type="match status" value="1"/>
</dbReference>
<evidence type="ECO:0000256" key="3">
    <source>
        <dbReference type="ARBA" id="ARBA00035643"/>
    </source>
</evidence>
<evidence type="ECO:0000256" key="1">
    <source>
        <dbReference type="ARBA" id="ARBA00022987"/>
    </source>
</evidence>
<sequence length="284" mass="29796">MDRPRQELRYVYAVTRDGRPAPALPGDLHGVAGGPVDTVRHAGLTALTGPVPAAEFAEAPLRARLEDLDWLADVARAHHRVVDAATRTAGCVIPLRLATVCHDEPGVRNLLEAGRDRFTEALDRLDGHLEWGVKVYAAATPPPAAAVPAGGPGAAGGTDGAGSGRAYLRRRSAERRARDERWQLARDGARQVYEELTPLAADTRLHAPQNTRLSGVAEPNVLNAAFLVPGAAGESFAARVRDLGGRLPAVRLELTGPWAPYSFLSPDDDPPAAAPVPGGGGGTA</sequence>
<gene>
    <name evidence="5" type="ORF">IHE55_26715</name>
</gene>
<comment type="caution">
    <text evidence="5">The sequence shown here is derived from an EMBL/GenBank/DDBJ whole genome shotgun (WGS) entry which is preliminary data.</text>
</comment>
<dbReference type="PANTHER" id="PTHR36852">
    <property type="entry name" value="PROTEIN GVPL 2"/>
    <property type="match status" value="1"/>
</dbReference>
<evidence type="ECO:0000256" key="2">
    <source>
        <dbReference type="ARBA" id="ARBA00035108"/>
    </source>
</evidence>
<comment type="similarity">
    <text evidence="3">Belongs to the gas vesicle GvpF/GvpL family.</text>
</comment>